<keyword evidence="4 9" id="KW-0547">Nucleotide-binding</keyword>
<feature type="transmembrane region" description="Helical" evidence="11">
    <location>
        <begin position="328"/>
        <end position="349"/>
    </location>
</feature>
<reference evidence="15" key="1">
    <citation type="submission" date="2023-06" db="EMBL/GenBank/DDBJ databases">
        <title>Identification and characterization of horizontal gene transfer across gut microbiota members of farm animals based on homology search.</title>
        <authorList>
            <person name="Zeman M."/>
            <person name="Kubasova T."/>
            <person name="Jahodarova E."/>
            <person name="Nykrynova M."/>
            <person name="Rychlik I."/>
        </authorList>
    </citation>
    <scope>NUCLEOTIDE SEQUENCE [LARGE SCALE GENOMIC DNA]</scope>
    <source>
        <strain evidence="15">ET341</strain>
    </source>
</reference>
<evidence type="ECO:0000256" key="4">
    <source>
        <dbReference type="ARBA" id="ARBA00022741"/>
    </source>
</evidence>
<evidence type="ECO:0000313" key="15">
    <source>
        <dbReference type="Proteomes" id="UP001529275"/>
    </source>
</evidence>
<evidence type="ECO:0000256" key="8">
    <source>
        <dbReference type="ARBA" id="ARBA00048679"/>
    </source>
</evidence>
<evidence type="ECO:0000256" key="9">
    <source>
        <dbReference type="PROSITE-ProRule" id="PRU10141"/>
    </source>
</evidence>
<feature type="domain" description="PASTA" evidence="13">
    <location>
        <begin position="351"/>
        <end position="420"/>
    </location>
</feature>
<keyword evidence="11" id="KW-0472">Membrane</keyword>
<dbReference type="PANTHER" id="PTHR43289:SF34">
    <property type="entry name" value="SERINE_THREONINE-PROTEIN KINASE YBDM-RELATED"/>
    <property type="match status" value="1"/>
</dbReference>
<dbReference type="CDD" id="cd14014">
    <property type="entry name" value="STKc_PknB_like"/>
    <property type="match status" value="1"/>
</dbReference>
<dbReference type="Pfam" id="PF00069">
    <property type="entry name" value="Pkinase"/>
    <property type="match status" value="1"/>
</dbReference>
<dbReference type="InterPro" id="IPR005543">
    <property type="entry name" value="PASTA_dom"/>
</dbReference>
<feature type="region of interest" description="Disordered" evidence="10">
    <location>
        <begin position="566"/>
        <end position="602"/>
    </location>
</feature>
<dbReference type="Gene3D" id="1.10.510.10">
    <property type="entry name" value="Transferase(Phosphotransferase) domain 1"/>
    <property type="match status" value="1"/>
</dbReference>
<dbReference type="Gene3D" id="3.30.200.20">
    <property type="entry name" value="Phosphorylase Kinase, domain 1"/>
    <property type="match status" value="1"/>
</dbReference>
<evidence type="ECO:0000256" key="1">
    <source>
        <dbReference type="ARBA" id="ARBA00012513"/>
    </source>
</evidence>
<dbReference type="PROSITE" id="PS00108">
    <property type="entry name" value="PROTEIN_KINASE_ST"/>
    <property type="match status" value="1"/>
</dbReference>
<dbReference type="Proteomes" id="UP001529275">
    <property type="component" value="Unassembled WGS sequence"/>
</dbReference>
<evidence type="ECO:0000256" key="2">
    <source>
        <dbReference type="ARBA" id="ARBA00022527"/>
    </source>
</evidence>
<dbReference type="InterPro" id="IPR008271">
    <property type="entry name" value="Ser/Thr_kinase_AS"/>
</dbReference>
<keyword evidence="11" id="KW-1133">Transmembrane helix</keyword>
<dbReference type="NCBIfam" id="NF033483">
    <property type="entry name" value="PknB_PASTA_kin"/>
    <property type="match status" value="1"/>
</dbReference>
<keyword evidence="15" id="KW-1185">Reference proteome</keyword>
<feature type="binding site" evidence="9">
    <location>
        <position position="41"/>
    </location>
    <ligand>
        <name>ATP</name>
        <dbReference type="ChEBI" id="CHEBI:30616"/>
    </ligand>
</feature>
<dbReference type="Pfam" id="PF03793">
    <property type="entry name" value="PASTA"/>
    <property type="match status" value="3"/>
</dbReference>
<evidence type="ECO:0000256" key="7">
    <source>
        <dbReference type="ARBA" id="ARBA00047899"/>
    </source>
</evidence>
<evidence type="ECO:0000313" key="14">
    <source>
        <dbReference type="EMBL" id="MDM8196037.1"/>
    </source>
</evidence>
<protein>
    <recommendedName>
        <fullName evidence="1">non-specific serine/threonine protein kinase</fullName>
        <ecNumber evidence="1">2.7.11.1</ecNumber>
    </recommendedName>
</protein>
<dbReference type="GO" id="GO:0016301">
    <property type="term" value="F:kinase activity"/>
    <property type="evidence" value="ECO:0007669"/>
    <property type="project" value="UniProtKB-KW"/>
</dbReference>
<comment type="caution">
    <text evidence="14">The sequence shown here is derived from an EMBL/GenBank/DDBJ whole genome shotgun (WGS) entry which is preliminary data.</text>
</comment>
<dbReference type="CDD" id="cd06577">
    <property type="entry name" value="PASTA_pknB"/>
    <property type="match status" value="3"/>
</dbReference>
<feature type="domain" description="Protein kinase" evidence="12">
    <location>
        <begin position="12"/>
        <end position="273"/>
    </location>
</feature>
<keyword evidence="2" id="KW-0723">Serine/threonine-protein kinase</keyword>
<dbReference type="InterPro" id="IPR017441">
    <property type="entry name" value="Protein_kinase_ATP_BS"/>
</dbReference>
<keyword evidence="11" id="KW-0812">Transmembrane</keyword>
<dbReference type="SMART" id="SM00220">
    <property type="entry name" value="S_TKc"/>
    <property type="match status" value="1"/>
</dbReference>
<dbReference type="PROSITE" id="PS51178">
    <property type="entry name" value="PASTA"/>
    <property type="match status" value="2"/>
</dbReference>
<dbReference type="RefSeq" id="WP_289527747.1">
    <property type="nucleotide sequence ID" value="NZ_JAUDCK010000021.1"/>
</dbReference>
<dbReference type="SUPFAM" id="SSF56112">
    <property type="entry name" value="Protein kinase-like (PK-like)"/>
    <property type="match status" value="1"/>
</dbReference>
<evidence type="ECO:0000259" key="13">
    <source>
        <dbReference type="PROSITE" id="PS51178"/>
    </source>
</evidence>
<evidence type="ECO:0000256" key="6">
    <source>
        <dbReference type="ARBA" id="ARBA00022840"/>
    </source>
</evidence>
<dbReference type="PROSITE" id="PS00107">
    <property type="entry name" value="PROTEIN_KINASE_ATP"/>
    <property type="match status" value="1"/>
</dbReference>
<feature type="domain" description="PASTA" evidence="13">
    <location>
        <begin position="485"/>
        <end position="562"/>
    </location>
</feature>
<dbReference type="Gene3D" id="3.30.10.20">
    <property type="match status" value="3"/>
</dbReference>
<dbReference type="PANTHER" id="PTHR43289">
    <property type="entry name" value="MITOGEN-ACTIVATED PROTEIN KINASE KINASE KINASE 20-RELATED"/>
    <property type="match status" value="1"/>
</dbReference>
<dbReference type="PROSITE" id="PS50011">
    <property type="entry name" value="PROTEIN_KINASE_DOM"/>
    <property type="match status" value="1"/>
</dbReference>
<gene>
    <name evidence="14" type="primary">pknB</name>
    <name evidence="14" type="ORF">QUV98_06895</name>
</gene>
<keyword evidence="3" id="KW-0808">Transferase</keyword>
<dbReference type="SMART" id="SM00740">
    <property type="entry name" value="PASTA"/>
    <property type="match status" value="3"/>
</dbReference>
<comment type="catalytic activity">
    <reaction evidence="7">
        <text>L-threonyl-[protein] + ATP = O-phospho-L-threonyl-[protein] + ADP + H(+)</text>
        <dbReference type="Rhea" id="RHEA:46608"/>
        <dbReference type="Rhea" id="RHEA-COMP:11060"/>
        <dbReference type="Rhea" id="RHEA-COMP:11605"/>
        <dbReference type="ChEBI" id="CHEBI:15378"/>
        <dbReference type="ChEBI" id="CHEBI:30013"/>
        <dbReference type="ChEBI" id="CHEBI:30616"/>
        <dbReference type="ChEBI" id="CHEBI:61977"/>
        <dbReference type="ChEBI" id="CHEBI:456216"/>
        <dbReference type="EC" id="2.7.11.1"/>
    </reaction>
</comment>
<evidence type="ECO:0000256" key="3">
    <source>
        <dbReference type="ARBA" id="ARBA00022679"/>
    </source>
</evidence>
<keyword evidence="5 14" id="KW-0418">Kinase</keyword>
<evidence type="ECO:0000256" key="10">
    <source>
        <dbReference type="SAM" id="MobiDB-lite"/>
    </source>
</evidence>
<dbReference type="EC" id="2.7.11.1" evidence="1"/>
<name>A0ABT7UJB1_9FIRM</name>
<evidence type="ECO:0000256" key="11">
    <source>
        <dbReference type="SAM" id="Phobius"/>
    </source>
</evidence>
<evidence type="ECO:0000259" key="12">
    <source>
        <dbReference type="PROSITE" id="PS50011"/>
    </source>
</evidence>
<accession>A0ABT7UJB1</accession>
<keyword evidence="6 9" id="KW-0067">ATP-binding</keyword>
<feature type="compositionally biased region" description="Low complexity" evidence="10">
    <location>
        <begin position="569"/>
        <end position="590"/>
    </location>
</feature>
<proteinExistence type="predicted"/>
<feature type="compositionally biased region" description="Polar residues" evidence="10">
    <location>
        <begin position="591"/>
        <end position="602"/>
    </location>
</feature>
<dbReference type="InterPro" id="IPR000719">
    <property type="entry name" value="Prot_kinase_dom"/>
</dbReference>
<comment type="catalytic activity">
    <reaction evidence="8">
        <text>L-seryl-[protein] + ATP = O-phospho-L-seryl-[protein] + ADP + H(+)</text>
        <dbReference type="Rhea" id="RHEA:17989"/>
        <dbReference type="Rhea" id="RHEA-COMP:9863"/>
        <dbReference type="Rhea" id="RHEA-COMP:11604"/>
        <dbReference type="ChEBI" id="CHEBI:15378"/>
        <dbReference type="ChEBI" id="CHEBI:29999"/>
        <dbReference type="ChEBI" id="CHEBI:30616"/>
        <dbReference type="ChEBI" id="CHEBI:83421"/>
        <dbReference type="ChEBI" id="CHEBI:456216"/>
        <dbReference type="EC" id="2.7.11.1"/>
    </reaction>
</comment>
<dbReference type="InterPro" id="IPR011009">
    <property type="entry name" value="Kinase-like_dom_sf"/>
</dbReference>
<organism evidence="14 15">
    <name type="scientific">Massilimicrobiota timonensis</name>
    <dbReference type="NCBI Taxonomy" id="1776392"/>
    <lineage>
        <taxon>Bacteria</taxon>
        <taxon>Bacillati</taxon>
        <taxon>Bacillota</taxon>
        <taxon>Erysipelotrichia</taxon>
        <taxon>Erysipelotrichales</taxon>
        <taxon>Erysipelotrichaceae</taxon>
        <taxon>Massilimicrobiota</taxon>
    </lineage>
</organism>
<dbReference type="EMBL" id="JAUDCK010000021">
    <property type="protein sequence ID" value="MDM8196037.1"/>
    <property type="molecule type" value="Genomic_DNA"/>
</dbReference>
<evidence type="ECO:0000256" key="5">
    <source>
        <dbReference type="ARBA" id="ARBA00022777"/>
    </source>
</evidence>
<sequence>MSSINKTIAGRYQLKRLIGQGGMADVYEAEDLILKRTVAVKIMRSSLTGDPVYVTRFHREASAAAALSHKNIVEIYDVGDEKDDYYIVMEYVPGQTLKELIHKRGALHYVEAVDVMKQVVSATAKAHSIGIIHRDLKPQNIMVTDSGVVKIGDFGIASIQSLSQVTQTDTIMGSLHYLAPEIARGEKATAQSDIYALGIVFYELLRGEVPFNGESPVNIALKHMRDEIPSVCAFNPSIPQSVENIIIKATAKNIKDRYASASEMLEDLNHCLEAAHINDEKIIFDYEEDDELATIVAEDKDFFTQSQTHLPIEEETEEETKRSHKKMLMIIGGSVVAALAILIAVYFLLLRPSQSFEMPDVVNLTEAEAITLLEDRGLQVKDHVTYELSDDVEEGKVIESDPLAKANVKKGDEVHLVVSSGQYIVIEDYVGKDYDTIADQLEELGFKVNKEDRIDEASKGTILEQSLDAGEKIDPNSDNKTITLTVSQGYSAEVPNVYGQDIQKAKSILTEAGFTVELSVLEPPTSVEEIKTMKINVVEEQSLAAFTTVYKKGEKIVLYYYDKKPEIPETPAENENNNTTTPSTDTPSSSQVTGTNQITGQQ</sequence>